<organism evidence="1 2">
    <name type="scientific">Pedobacter antarcticus</name>
    <dbReference type="NCBI Taxonomy" id="34086"/>
    <lineage>
        <taxon>Bacteria</taxon>
        <taxon>Pseudomonadati</taxon>
        <taxon>Bacteroidota</taxon>
        <taxon>Sphingobacteriia</taxon>
        <taxon>Sphingobacteriales</taxon>
        <taxon>Sphingobacteriaceae</taxon>
        <taxon>Pedobacter</taxon>
    </lineage>
</organism>
<name>A0A1I2GK64_9SPHI</name>
<protein>
    <submittedName>
        <fullName evidence="1">Uncharacterized protein</fullName>
    </submittedName>
</protein>
<gene>
    <name evidence="1" type="ORF">SAMN03003324_02723</name>
</gene>
<evidence type="ECO:0000313" key="2">
    <source>
        <dbReference type="Proteomes" id="UP000183129"/>
    </source>
</evidence>
<evidence type="ECO:0000313" key="1">
    <source>
        <dbReference type="EMBL" id="SFF18314.1"/>
    </source>
</evidence>
<accession>A0A1I2GK64</accession>
<dbReference type="EMBL" id="FONS01000006">
    <property type="protein sequence ID" value="SFF18314.1"/>
    <property type="molecule type" value="Genomic_DNA"/>
</dbReference>
<proteinExistence type="predicted"/>
<reference evidence="1 2" key="1">
    <citation type="submission" date="2016-10" db="EMBL/GenBank/DDBJ databases">
        <authorList>
            <person name="de Groot N.N."/>
        </authorList>
    </citation>
    <scope>NUCLEOTIDE SEQUENCE [LARGE SCALE GENOMIC DNA]</scope>
    <source>
        <strain evidence="1 2">ATCC 51969</strain>
    </source>
</reference>
<sequence>MNNMIRVRAQKKEQKLRFYAPLNSRLLNQSEKREGSIFTQEIKSSIVAVIGNN</sequence>
<dbReference type="AlphaFoldDB" id="A0A1I2GK64"/>
<dbReference type="Proteomes" id="UP000183129">
    <property type="component" value="Unassembled WGS sequence"/>
</dbReference>